<dbReference type="GO" id="GO:0016989">
    <property type="term" value="F:sigma factor antagonist activity"/>
    <property type="evidence" value="ECO:0007669"/>
    <property type="project" value="TreeGrafter"/>
</dbReference>
<dbReference type="Gene3D" id="2.60.120.1440">
    <property type="match status" value="1"/>
</dbReference>
<keyword evidence="1" id="KW-0472">Membrane</keyword>
<dbReference type="Gene3D" id="3.55.50.30">
    <property type="match status" value="1"/>
</dbReference>
<dbReference type="Proteomes" id="UP000468388">
    <property type="component" value="Unassembled WGS sequence"/>
</dbReference>
<dbReference type="Pfam" id="PF16344">
    <property type="entry name" value="FecR_C"/>
    <property type="match status" value="1"/>
</dbReference>
<dbReference type="PANTHER" id="PTHR30273">
    <property type="entry name" value="PERIPLASMIC SIGNAL SENSOR AND SIGMA FACTOR ACTIVATOR FECR-RELATED"/>
    <property type="match status" value="1"/>
</dbReference>
<evidence type="ECO:0000259" key="2">
    <source>
        <dbReference type="Pfam" id="PF04773"/>
    </source>
</evidence>
<sequence>MDLKAILNKYINGTATPAEVELVEKWYASFREDVIPHEPIEKEQLRKEIVSGIMEHLPKKSKQKWWKVAAAIVLLIAGSAVFFRQKPVKVTGIAKLVNTAAGTRKIVTLSDGSVIHLNALTQITIPEDYGVTDRHVILSGEAFFEITPDPTHPFIVSSGTLNTTVLGTSFNIRAYKEQKEWQIAVATGKVKVAQSQQVLSDSLTASHCLAYNFSTKETNISNIPGDMTGAWRKNIFYFNNSTLSEIGEELQRQYNIPVTVTGKNTGHYKISFSQQPLAKVLKVLSGLTGITYAINNKEVIIHSKN</sequence>
<feature type="transmembrane region" description="Helical" evidence="1">
    <location>
        <begin position="65"/>
        <end position="83"/>
    </location>
</feature>
<name>A0A6N8JCQ5_9BACT</name>
<dbReference type="InterPro" id="IPR032508">
    <property type="entry name" value="FecR_C"/>
</dbReference>
<protein>
    <submittedName>
        <fullName evidence="4">DUF4974 domain-containing protein</fullName>
    </submittedName>
</protein>
<keyword evidence="1" id="KW-0812">Transmembrane</keyword>
<reference evidence="4 5" key="1">
    <citation type="submission" date="2019-12" db="EMBL/GenBank/DDBJ databases">
        <title>The draft genomic sequence of strain Chitinophaga oryziterrae JCM 16595.</title>
        <authorList>
            <person name="Zhang X."/>
        </authorList>
    </citation>
    <scope>NUCLEOTIDE SEQUENCE [LARGE SCALE GENOMIC DNA]</scope>
    <source>
        <strain evidence="4 5">JCM 16595</strain>
    </source>
</reference>
<dbReference type="InterPro" id="IPR006860">
    <property type="entry name" value="FecR"/>
</dbReference>
<dbReference type="AlphaFoldDB" id="A0A6N8JCQ5"/>
<organism evidence="4 5">
    <name type="scientific">Chitinophaga oryziterrae</name>
    <dbReference type="NCBI Taxonomy" id="1031224"/>
    <lineage>
        <taxon>Bacteria</taxon>
        <taxon>Pseudomonadati</taxon>
        <taxon>Bacteroidota</taxon>
        <taxon>Chitinophagia</taxon>
        <taxon>Chitinophagales</taxon>
        <taxon>Chitinophagaceae</taxon>
        <taxon>Chitinophaga</taxon>
    </lineage>
</organism>
<evidence type="ECO:0000313" key="4">
    <source>
        <dbReference type="EMBL" id="MVT41892.1"/>
    </source>
</evidence>
<comment type="caution">
    <text evidence="4">The sequence shown here is derived from an EMBL/GenBank/DDBJ whole genome shotgun (WGS) entry which is preliminary data.</text>
</comment>
<dbReference type="InterPro" id="IPR012373">
    <property type="entry name" value="Ferrdict_sens_TM"/>
</dbReference>
<dbReference type="Pfam" id="PF04773">
    <property type="entry name" value="FecR"/>
    <property type="match status" value="1"/>
</dbReference>
<accession>A0A6N8JCQ5</accession>
<dbReference type="PANTHER" id="PTHR30273:SF2">
    <property type="entry name" value="PROTEIN FECR"/>
    <property type="match status" value="1"/>
</dbReference>
<dbReference type="PIRSF" id="PIRSF018266">
    <property type="entry name" value="FecR"/>
    <property type="match status" value="1"/>
</dbReference>
<evidence type="ECO:0000313" key="5">
    <source>
        <dbReference type="Proteomes" id="UP000468388"/>
    </source>
</evidence>
<feature type="domain" description="FecR protein" evidence="2">
    <location>
        <begin position="97"/>
        <end position="191"/>
    </location>
</feature>
<feature type="domain" description="Protein FecR C-terminal" evidence="3">
    <location>
        <begin position="236"/>
        <end position="301"/>
    </location>
</feature>
<evidence type="ECO:0000259" key="3">
    <source>
        <dbReference type="Pfam" id="PF16344"/>
    </source>
</evidence>
<dbReference type="EMBL" id="WRXO01000003">
    <property type="protein sequence ID" value="MVT41892.1"/>
    <property type="molecule type" value="Genomic_DNA"/>
</dbReference>
<keyword evidence="1" id="KW-1133">Transmembrane helix</keyword>
<proteinExistence type="predicted"/>
<evidence type="ECO:0000256" key="1">
    <source>
        <dbReference type="SAM" id="Phobius"/>
    </source>
</evidence>
<dbReference type="RefSeq" id="WP_157300512.1">
    <property type="nucleotide sequence ID" value="NZ_BAAAZB010000006.1"/>
</dbReference>
<gene>
    <name evidence="4" type="ORF">GO495_14980</name>
</gene>
<keyword evidence="5" id="KW-1185">Reference proteome</keyword>
<dbReference type="OrthoDB" id="1524389at2"/>